<evidence type="ECO:0000313" key="3">
    <source>
        <dbReference type="EMBL" id="OQE46567.1"/>
    </source>
</evidence>
<evidence type="ECO:0000259" key="1">
    <source>
        <dbReference type="Pfam" id="PF00501"/>
    </source>
</evidence>
<accession>A0A1V6V7A7</accession>
<dbReference type="Pfam" id="PF13193">
    <property type="entry name" value="AMP-binding_C"/>
    <property type="match status" value="1"/>
</dbReference>
<dbReference type="InterPro" id="IPR045851">
    <property type="entry name" value="AMP-bd_C_sf"/>
</dbReference>
<name>A0A1V6V7A7_9EURO</name>
<evidence type="ECO:0008006" key="5">
    <source>
        <dbReference type="Google" id="ProtNLM"/>
    </source>
</evidence>
<dbReference type="SUPFAM" id="SSF56801">
    <property type="entry name" value="Acetyl-CoA synthetase-like"/>
    <property type="match status" value="1"/>
</dbReference>
<dbReference type="STRING" id="36646.A0A1V6V7A7"/>
<keyword evidence="4" id="KW-1185">Reference proteome</keyword>
<dbReference type="InterPro" id="IPR042099">
    <property type="entry name" value="ANL_N_sf"/>
</dbReference>
<dbReference type="AlphaFoldDB" id="A0A1V6V7A7"/>
<dbReference type="GO" id="GO:0016405">
    <property type="term" value="F:CoA-ligase activity"/>
    <property type="evidence" value="ECO:0007669"/>
    <property type="project" value="TreeGrafter"/>
</dbReference>
<evidence type="ECO:0000313" key="4">
    <source>
        <dbReference type="Proteomes" id="UP000191500"/>
    </source>
</evidence>
<sequence length="545" mass="60588">MFFGPKNHPVISHKDILSWIFDEPTYDVDKPVYFDPSNSSRYISHNQAKTLIRKLVAGFKEAGLERGDCVNLHSYNDIYYPILFLAVIASGGVFAGSNPSYKTFELSHHMKIAKVKFIISEPQIVEPVLTAAQQNGIPMSNVWVFNEFDPSLPSNMKSWRSLLDHGEKDWVRFDDLQTAKNTPAARFFSSGTTGLPKAASLSHYNLVAQHTLVYGTHPRGYEPNRLMSLPNFHIAAAPPTHITALKDGTTTYIMRRFNLEKFIHHIQIHAITDIYLVPPIAIAIINSPMIQQSCFSTIRSATCGAAPLDKSQQSMLRNKLPAGVPCTQTYGLTEISGAGTTLPYPEDDETGSIGRLIPGLEAKLVDDEGKEISEYEIPGELCFRGPTIMNGYFDNPVANKEAFDQDGWFKTGDLAYCAKGTEYWYIVGRKKELIKVRGFQVAPKEIESVLLSHPGVMDVAVIGVKLTKQDDEFPRAYIVKRDGVSSSSLTENDVKIFAASRLAKYKALTGGVRFVDALPRNATGKTLKIALRERAETEGRQKVHL</sequence>
<dbReference type="Pfam" id="PF00501">
    <property type="entry name" value="AMP-binding"/>
    <property type="match status" value="1"/>
</dbReference>
<dbReference type="PANTHER" id="PTHR24096:SF265">
    <property type="entry name" value="ENZYME, PUTATIVE (AFU_ORTHOLOGUE AFUA_5G14270)-RELATED"/>
    <property type="match status" value="1"/>
</dbReference>
<protein>
    <recommendedName>
        <fullName evidence="5">AMP-dependent synthetase/ligase domain-containing protein</fullName>
    </recommendedName>
</protein>
<organism evidence="3 4">
    <name type="scientific">Penicillium coprophilum</name>
    <dbReference type="NCBI Taxonomy" id="36646"/>
    <lineage>
        <taxon>Eukaryota</taxon>
        <taxon>Fungi</taxon>
        <taxon>Dikarya</taxon>
        <taxon>Ascomycota</taxon>
        <taxon>Pezizomycotina</taxon>
        <taxon>Eurotiomycetes</taxon>
        <taxon>Eurotiomycetidae</taxon>
        <taxon>Eurotiales</taxon>
        <taxon>Aspergillaceae</taxon>
        <taxon>Penicillium</taxon>
    </lineage>
</organism>
<feature type="domain" description="AMP-dependent synthetase/ligase" evidence="1">
    <location>
        <begin position="29"/>
        <end position="393"/>
    </location>
</feature>
<dbReference type="PANTHER" id="PTHR24096">
    <property type="entry name" value="LONG-CHAIN-FATTY-ACID--COA LIGASE"/>
    <property type="match status" value="1"/>
</dbReference>
<reference evidence="4" key="1">
    <citation type="journal article" date="2017" name="Nat. Microbiol.">
        <title>Global analysis of biosynthetic gene clusters reveals vast potential of secondary metabolite production in Penicillium species.</title>
        <authorList>
            <person name="Nielsen J.C."/>
            <person name="Grijseels S."/>
            <person name="Prigent S."/>
            <person name="Ji B."/>
            <person name="Dainat J."/>
            <person name="Nielsen K.F."/>
            <person name="Frisvad J.C."/>
            <person name="Workman M."/>
            <person name="Nielsen J."/>
        </authorList>
    </citation>
    <scope>NUCLEOTIDE SEQUENCE [LARGE SCALE GENOMIC DNA]</scope>
    <source>
        <strain evidence="4">IBT 31321</strain>
    </source>
</reference>
<evidence type="ECO:0000259" key="2">
    <source>
        <dbReference type="Pfam" id="PF13193"/>
    </source>
</evidence>
<feature type="domain" description="AMP-binding enzyme C-terminal" evidence="2">
    <location>
        <begin position="445"/>
        <end position="525"/>
    </location>
</feature>
<gene>
    <name evidence="3" type="ORF">PENCOP_c001G06224</name>
</gene>
<proteinExistence type="predicted"/>
<dbReference type="InterPro" id="IPR025110">
    <property type="entry name" value="AMP-bd_C"/>
</dbReference>
<dbReference type="Gene3D" id="3.30.300.30">
    <property type="match status" value="1"/>
</dbReference>
<comment type="caution">
    <text evidence="3">The sequence shown here is derived from an EMBL/GenBank/DDBJ whole genome shotgun (WGS) entry which is preliminary data.</text>
</comment>
<dbReference type="InterPro" id="IPR000873">
    <property type="entry name" value="AMP-dep_synth/lig_dom"/>
</dbReference>
<dbReference type="EMBL" id="MDDG01000001">
    <property type="protein sequence ID" value="OQE46567.1"/>
    <property type="molecule type" value="Genomic_DNA"/>
</dbReference>
<dbReference type="GO" id="GO:0019748">
    <property type="term" value="P:secondary metabolic process"/>
    <property type="evidence" value="ECO:0007669"/>
    <property type="project" value="TreeGrafter"/>
</dbReference>
<dbReference type="Proteomes" id="UP000191500">
    <property type="component" value="Unassembled WGS sequence"/>
</dbReference>
<dbReference type="CDD" id="cd05911">
    <property type="entry name" value="Firefly_Luc_like"/>
    <property type="match status" value="1"/>
</dbReference>
<dbReference type="Gene3D" id="3.40.50.12780">
    <property type="entry name" value="N-terminal domain of ligase-like"/>
    <property type="match status" value="1"/>
</dbReference>